<dbReference type="GO" id="GO:0000171">
    <property type="term" value="F:ribonuclease MRP activity"/>
    <property type="evidence" value="ECO:0007669"/>
    <property type="project" value="TreeGrafter"/>
</dbReference>
<dbReference type="GO" id="GO:0004526">
    <property type="term" value="F:ribonuclease P activity"/>
    <property type="evidence" value="ECO:0007669"/>
    <property type="project" value="TreeGrafter"/>
</dbReference>
<proteinExistence type="predicted"/>
<dbReference type="PANTHER" id="PTHR15396">
    <property type="entry name" value="RIBONUCLEASE P PROTEIN SUBUNIT P40"/>
    <property type="match status" value="1"/>
</dbReference>
<dbReference type="Pfam" id="PF08584">
    <property type="entry name" value="Ribonuc_P_40"/>
    <property type="match status" value="1"/>
</dbReference>
<accession>A0A0C3PQC2</accession>
<dbReference type="STRING" id="870435.A0A0C3PQC2"/>
<keyword evidence="2" id="KW-1185">Reference proteome</keyword>
<evidence type="ECO:0000313" key="1">
    <source>
        <dbReference type="EMBL" id="KIO10719.1"/>
    </source>
</evidence>
<protein>
    <submittedName>
        <fullName evidence="1">Uncharacterized protein</fullName>
    </submittedName>
</protein>
<dbReference type="HOGENOM" id="CLU_055493_0_0_1"/>
<reference evidence="2" key="2">
    <citation type="submission" date="2015-01" db="EMBL/GenBank/DDBJ databases">
        <title>Evolutionary Origins and Diversification of the Mycorrhizal Mutualists.</title>
        <authorList>
            <consortium name="DOE Joint Genome Institute"/>
            <consortium name="Mycorrhizal Genomics Consortium"/>
            <person name="Kohler A."/>
            <person name="Kuo A."/>
            <person name="Nagy L.G."/>
            <person name="Floudas D."/>
            <person name="Copeland A."/>
            <person name="Barry K.W."/>
            <person name="Cichocki N."/>
            <person name="Veneault-Fourrey C."/>
            <person name="LaButti K."/>
            <person name="Lindquist E.A."/>
            <person name="Lipzen A."/>
            <person name="Lundell T."/>
            <person name="Morin E."/>
            <person name="Murat C."/>
            <person name="Riley R."/>
            <person name="Ohm R."/>
            <person name="Sun H."/>
            <person name="Tunlid A."/>
            <person name="Henrissat B."/>
            <person name="Grigoriev I.V."/>
            <person name="Hibbett D.S."/>
            <person name="Martin F."/>
        </authorList>
    </citation>
    <scope>NUCLEOTIDE SEQUENCE [LARGE SCALE GENOMIC DNA]</scope>
    <source>
        <strain evidence="2">Marx 270</strain>
    </source>
</reference>
<name>A0A0C3PQC2_PISTI</name>
<dbReference type="EMBL" id="KN831951">
    <property type="protein sequence ID" value="KIO10719.1"/>
    <property type="molecule type" value="Genomic_DNA"/>
</dbReference>
<dbReference type="GO" id="GO:0001682">
    <property type="term" value="P:tRNA 5'-leader removal"/>
    <property type="evidence" value="ECO:0007669"/>
    <property type="project" value="InterPro"/>
</dbReference>
<sequence>MQSSRVMISSGELRSSQLDNLAVSRPFVQQIDVVFPSSEHFEKEFSSLVTSYDRAQFTLSELFNQAGHDSLANGSVSALPVTCDPDGTWCIDPRGVLTLCVSKQLYERLGLVGKKLPFKGCQELHVIKIPLRQNIESVAVRERQRMAMKAWDELRAQRGLGRWEIAYLGLVGLVTEPLPQVMHVRPQILHYDGVFIPNPGIVLGKEKNPEEWKEKMSEVFEWAGMVCLGAQRLRANDRVDPYVAVYDVPTPSQVGNLTHIRWRGTMDSEFVKSVLTTATSLATTCPSGDDSLTTVIMHSNPAAPVSCITPSELAEMKDTPLRAPRPDGEDTLCLILTNNTWISGQSIGKWDARWG</sequence>
<dbReference type="InterPro" id="IPR013893">
    <property type="entry name" value="RNase_P_Rpp40"/>
</dbReference>
<evidence type="ECO:0000313" key="2">
    <source>
        <dbReference type="Proteomes" id="UP000054217"/>
    </source>
</evidence>
<dbReference type="OrthoDB" id="63112at2759"/>
<dbReference type="PANTHER" id="PTHR15396:SF1">
    <property type="entry name" value="RIBONUCLEASE P PROTEIN SUBUNIT P40"/>
    <property type="match status" value="1"/>
</dbReference>
<organism evidence="1 2">
    <name type="scientific">Pisolithus tinctorius Marx 270</name>
    <dbReference type="NCBI Taxonomy" id="870435"/>
    <lineage>
        <taxon>Eukaryota</taxon>
        <taxon>Fungi</taxon>
        <taxon>Dikarya</taxon>
        <taxon>Basidiomycota</taxon>
        <taxon>Agaricomycotina</taxon>
        <taxon>Agaricomycetes</taxon>
        <taxon>Agaricomycetidae</taxon>
        <taxon>Boletales</taxon>
        <taxon>Sclerodermatineae</taxon>
        <taxon>Pisolithaceae</taxon>
        <taxon>Pisolithus</taxon>
    </lineage>
</organism>
<dbReference type="GO" id="GO:0000172">
    <property type="term" value="C:ribonuclease MRP complex"/>
    <property type="evidence" value="ECO:0007669"/>
    <property type="project" value="TreeGrafter"/>
</dbReference>
<dbReference type="InParanoid" id="A0A0C3PQC2"/>
<gene>
    <name evidence="1" type="ORF">M404DRAFT_128419</name>
</gene>
<dbReference type="AlphaFoldDB" id="A0A0C3PQC2"/>
<dbReference type="GO" id="GO:0000447">
    <property type="term" value="P:endonucleolytic cleavage in ITS1 to separate SSU-rRNA from 5.8S rRNA and LSU-rRNA from tricistronic rRNA transcript (SSU-rRNA, 5.8S rRNA, LSU-rRNA)"/>
    <property type="evidence" value="ECO:0007669"/>
    <property type="project" value="TreeGrafter"/>
</dbReference>
<dbReference type="Proteomes" id="UP000054217">
    <property type="component" value="Unassembled WGS sequence"/>
</dbReference>
<reference evidence="1 2" key="1">
    <citation type="submission" date="2014-04" db="EMBL/GenBank/DDBJ databases">
        <authorList>
            <consortium name="DOE Joint Genome Institute"/>
            <person name="Kuo A."/>
            <person name="Kohler A."/>
            <person name="Costa M.D."/>
            <person name="Nagy L.G."/>
            <person name="Floudas D."/>
            <person name="Copeland A."/>
            <person name="Barry K.W."/>
            <person name="Cichocki N."/>
            <person name="Veneault-Fourrey C."/>
            <person name="LaButti K."/>
            <person name="Lindquist E.A."/>
            <person name="Lipzen A."/>
            <person name="Lundell T."/>
            <person name="Morin E."/>
            <person name="Murat C."/>
            <person name="Sun H."/>
            <person name="Tunlid A."/>
            <person name="Henrissat B."/>
            <person name="Grigoriev I.V."/>
            <person name="Hibbett D.S."/>
            <person name="Martin F."/>
            <person name="Nordberg H.P."/>
            <person name="Cantor M.N."/>
            <person name="Hua S.X."/>
        </authorList>
    </citation>
    <scope>NUCLEOTIDE SEQUENCE [LARGE SCALE GENOMIC DNA]</scope>
    <source>
        <strain evidence="1 2">Marx 270</strain>
    </source>
</reference>
<dbReference type="GO" id="GO:0030681">
    <property type="term" value="C:multimeric ribonuclease P complex"/>
    <property type="evidence" value="ECO:0007669"/>
    <property type="project" value="TreeGrafter"/>
</dbReference>